<evidence type="ECO:0000313" key="3">
    <source>
        <dbReference type="WBParaSite" id="HCON_00026620-00001"/>
    </source>
</evidence>
<feature type="compositionally biased region" description="Low complexity" evidence="1">
    <location>
        <begin position="66"/>
        <end position="77"/>
    </location>
</feature>
<feature type="compositionally biased region" description="Polar residues" evidence="1">
    <location>
        <begin position="234"/>
        <end position="243"/>
    </location>
</feature>
<evidence type="ECO:0000256" key="1">
    <source>
        <dbReference type="SAM" id="MobiDB-lite"/>
    </source>
</evidence>
<feature type="compositionally biased region" description="Low complexity" evidence="1">
    <location>
        <begin position="163"/>
        <end position="177"/>
    </location>
</feature>
<feature type="region of interest" description="Disordered" evidence="1">
    <location>
        <begin position="1"/>
        <end position="92"/>
    </location>
</feature>
<feature type="compositionally biased region" description="Basic and acidic residues" evidence="1">
    <location>
        <begin position="183"/>
        <end position="211"/>
    </location>
</feature>
<feature type="compositionally biased region" description="Polar residues" evidence="1">
    <location>
        <begin position="1"/>
        <end position="12"/>
    </location>
</feature>
<dbReference type="PANTHER" id="PTHR39075">
    <property type="entry name" value="FI19908P1"/>
    <property type="match status" value="1"/>
</dbReference>
<sequence length="507" mass="56047">MATESLSVATTQADEDEVTTAENTIDSTCVGQRTSDEHADEQGYNRHFKKNANTTSSGNSRSPAQSRNVGSRGSRVRQYQSRGGMFNSGRFAQTSPPYMGRMYGMATPMGVQMSVVPPFPGEYFEPQGSMFSPRFRFPPPSPLRNYNGRNGPESGGVRRRAKSPNSSMPSSCENSSPQQNREMAGDRGRERRVRECRENRDDQKSAPKESSEESLQMSPPKKTDSSRRDHQKFSAATPTNDPRSSAPLRSLRTESGRVTYPLIYVSPAGSISVILAHAIIIEMSIDRCVRVVCHDKFAAFINGRGTASCILHKKARMLHTRDMVYTKFSASNDRLAVIGNEGILFSMSHLNEAFLVSSHIKGPSAVSLETLDFSSGHLENDFSIRLFYHEAQTGTQYTIMSKEIVHEASYDRKPDGTLVMHINGMAVRQTRSGDIVVDARPRVIQCSPSTASVHVRSSYIDMGVQESEKAYVKRGLKRVHVSRSGMVVSDGNCITSMDHFGRIVSST</sequence>
<proteinExistence type="predicted"/>
<reference evidence="3" key="1">
    <citation type="submission" date="2020-12" db="UniProtKB">
        <authorList>
            <consortium name="WormBaseParasite"/>
        </authorList>
    </citation>
    <scope>IDENTIFICATION</scope>
    <source>
        <strain evidence="3">MHco3</strain>
    </source>
</reference>
<protein>
    <submittedName>
        <fullName evidence="3">RING-type domain-containing protein</fullName>
    </submittedName>
</protein>
<organism evidence="2 3">
    <name type="scientific">Haemonchus contortus</name>
    <name type="common">Barber pole worm</name>
    <dbReference type="NCBI Taxonomy" id="6289"/>
    <lineage>
        <taxon>Eukaryota</taxon>
        <taxon>Metazoa</taxon>
        <taxon>Ecdysozoa</taxon>
        <taxon>Nematoda</taxon>
        <taxon>Chromadorea</taxon>
        <taxon>Rhabditida</taxon>
        <taxon>Rhabditina</taxon>
        <taxon>Rhabditomorpha</taxon>
        <taxon>Strongyloidea</taxon>
        <taxon>Trichostrongylidae</taxon>
        <taxon>Haemonchus</taxon>
    </lineage>
</organism>
<name>A0A7I4XXY0_HAECO</name>
<dbReference type="GO" id="GO:0005615">
    <property type="term" value="C:extracellular space"/>
    <property type="evidence" value="ECO:0007669"/>
    <property type="project" value="TreeGrafter"/>
</dbReference>
<accession>A0A7I4XXY0</accession>
<feature type="compositionally biased region" description="Basic and acidic residues" evidence="1">
    <location>
        <begin position="34"/>
        <end position="44"/>
    </location>
</feature>
<feature type="region of interest" description="Disordered" evidence="1">
    <location>
        <begin position="134"/>
        <end position="252"/>
    </location>
</feature>
<dbReference type="PANTHER" id="PTHR39075:SF1">
    <property type="entry name" value="FI19908P1"/>
    <property type="match status" value="1"/>
</dbReference>
<keyword evidence="2" id="KW-1185">Reference proteome</keyword>
<feature type="compositionally biased region" description="Polar residues" evidence="1">
    <location>
        <begin position="20"/>
        <end position="33"/>
    </location>
</feature>
<dbReference type="WBParaSite" id="HCON_00026620-00001">
    <property type="protein sequence ID" value="HCON_00026620-00001"/>
    <property type="gene ID" value="HCON_00026620"/>
</dbReference>
<dbReference type="Proteomes" id="UP000025227">
    <property type="component" value="Unplaced"/>
</dbReference>
<feature type="compositionally biased region" description="Polar residues" evidence="1">
    <location>
        <begin position="51"/>
        <end position="65"/>
    </location>
</feature>
<dbReference type="AlphaFoldDB" id="A0A7I4XXY0"/>
<dbReference type="OrthoDB" id="6287170at2759"/>
<feature type="compositionally biased region" description="Basic and acidic residues" evidence="1">
    <location>
        <begin position="221"/>
        <end position="232"/>
    </location>
</feature>
<evidence type="ECO:0000313" key="2">
    <source>
        <dbReference type="Proteomes" id="UP000025227"/>
    </source>
</evidence>
<dbReference type="OMA" id="ILFSMSH"/>